<evidence type="ECO:0000259" key="1">
    <source>
        <dbReference type="Pfam" id="PF07883"/>
    </source>
</evidence>
<dbReference type="Gene3D" id="2.60.120.10">
    <property type="entry name" value="Jelly Rolls"/>
    <property type="match status" value="1"/>
</dbReference>
<dbReference type="InterPro" id="IPR011051">
    <property type="entry name" value="RmlC_Cupin_sf"/>
</dbReference>
<dbReference type="OrthoDB" id="120547at2"/>
<name>A0A1H5SE12_9BACT</name>
<dbReference type="EMBL" id="FNVA01000001">
    <property type="protein sequence ID" value="SEF48208.1"/>
    <property type="molecule type" value="Genomic_DNA"/>
</dbReference>
<dbReference type="SUPFAM" id="SSF51182">
    <property type="entry name" value="RmlC-like cupins"/>
    <property type="match status" value="1"/>
</dbReference>
<dbReference type="Pfam" id="PF07883">
    <property type="entry name" value="Cupin_2"/>
    <property type="match status" value="1"/>
</dbReference>
<evidence type="ECO:0000313" key="2">
    <source>
        <dbReference type="EMBL" id="SEF48208.1"/>
    </source>
</evidence>
<keyword evidence="3" id="KW-1185">Reference proteome</keyword>
<gene>
    <name evidence="2" type="ORF">SAMN05421819_0147</name>
</gene>
<sequence length="133" mass="14173">MLETGQTASSPHAPTITPVSRVFHLSEIPLRKTANGGVSWDFGGGQLTTGEWVRVHESAQMAGGQPSPAHTIDHTELICILEGEIEFLHNGTVDHCVLGDILLVAKGTNHQLKNVGTTTARYFVLAIGGDVHV</sequence>
<dbReference type="InterPro" id="IPR014710">
    <property type="entry name" value="RmlC-like_jellyroll"/>
</dbReference>
<dbReference type="AlphaFoldDB" id="A0A1H5SE12"/>
<protein>
    <submittedName>
        <fullName evidence="2">Cupin domain-containing protein</fullName>
    </submittedName>
</protein>
<proteinExistence type="predicted"/>
<dbReference type="RefSeq" id="WP_160114937.1">
    <property type="nucleotide sequence ID" value="NZ_FNVA01000001.1"/>
</dbReference>
<evidence type="ECO:0000313" key="3">
    <source>
        <dbReference type="Proteomes" id="UP000236728"/>
    </source>
</evidence>
<dbReference type="Proteomes" id="UP000236728">
    <property type="component" value="Unassembled WGS sequence"/>
</dbReference>
<organism evidence="2 3">
    <name type="scientific">Bryocella elongata</name>
    <dbReference type="NCBI Taxonomy" id="863522"/>
    <lineage>
        <taxon>Bacteria</taxon>
        <taxon>Pseudomonadati</taxon>
        <taxon>Acidobacteriota</taxon>
        <taxon>Terriglobia</taxon>
        <taxon>Terriglobales</taxon>
        <taxon>Acidobacteriaceae</taxon>
        <taxon>Bryocella</taxon>
    </lineage>
</organism>
<feature type="domain" description="Cupin type-2" evidence="1">
    <location>
        <begin position="61"/>
        <end position="124"/>
    </location>
</feature>
<reference evidence="2 3" key="1">
    <citation type="submission" date="2016-10" db="EMBL/GenBank/DDBJ databases">
        <authorList>
            <person name="de Groot N.N."/>
        </authorList>
    </citation>
    <scope>NUCLEOTIDE SEQUENCE [LARGE SCALE GENOMIC DNA]</scope>
    <source>
        <strain evidence="2 3">DSM 22489</strain>
    </source>
</reference>
<accession>A0A1H5SE12</accession>
<dbReference type="InterPro" id="IPR013096">
    <property type="entry name" value="Cupin_2"/>
</dbReference>